<dbReference type="InterPro" id="IPR016032">
    <property type="entry name" value="Sig_transdc_resp-reg_C-effctor"/>
</dbReference>
<accession>A0A1H3SQ35</accession>
<proteinExistence type="predicted"/>
<dbReference type="Gene3D" id="1.25.40.10">
    <property type="entry name" value="Tetratricopeptide repeat domain"/>
    <property type="match status" value="1"/>
</dbReference>
<dbReference type="InterPro" id="IPR000792">
    <property type="entry name" value="Tscrpt_reg_LuxR_C"/>
</dbReference>
<dbReference type="RefSeq" id="WP_092556306.1">
    <property type="nucleotide sequence ID" value="NZ_FNPZ01000004.1"/>
</dbReference>
<dbReference type="SUPFAM" id="SSF48452">
    <property type="entry name" value="TPR-like"/>
    <property type="match status" value="1"/>
</dbReference>
<dbReference type="PANTHER" id="PTHR44688:SF16">
    <property type="entry name" value="DNA-BINDING TRANSCRIPTIONAL ACTIVATOR DEVR_DOSR"/>
    <property type="match status" value="1"/>
</dbReference>
<dbReference type="SMART" id="SM00421">
    <property type="entry name" value="HTH_LUXR"/>
    <property type="match status" value="1"/>
</dbReference>
<feature type="domain" description="HTH luxR-type" evidence="4">
    <location>
        <begin position="450"/>
        <end position="515"/>
    </location>
</feature>
<organism evidence="5 6">
    <name type="scientific">Herbiconiux ginsengi</name>
    <dbReference type="NCBI Taxonomy" id="381665"/>
    <lineage>
        <taxon>Bacteria</taxon>
        <taxon>Bacillati</taxon>
        <taxon>Actinomycetota</taxon>
        <taxon>Actinomycetes</taxon>
        <taxon>Micrococcales</taxon>
        <taxon>Microbacteriaceae</taxon>
        <taxon>Herbiconiux</taxon>
    </lineage>
</organism>
<evidence type="ECO:0000259" key="4">
    <source>
        <dbReference type="PROSITE" id="PS50043"/>
    </source>
</evidence>
<dbReference type="STRING" id="381665.SAMN05216554_3554"/>
<evidence type="ECO:0000313" key="6">
    <source>
        <dbReference type="Proteomes" id="UP000198891"/>
    </source>
</evidence>
<evidence type="ECO:0000256" key="2">
    <source>
        <dbReference type="ARBA" id="ARBA00023125"/>
    </source>
</evidence>
<dbReference type="GO" id="GO:0003677">
    <property type="term" value="F:DNA binding"/>
    <property type="evidence" value="ECO:0007669"/>
    <property type="project" value="UniProtKB-KW"/>
</dbReference>
<name>A0A1H3SQ35_9MICO</name>
<dbReference type="EMBL" id="FNPZ01000004">
    <property type="protein sequence ID" value="SDZ39830.1"/>
    <property type="molecule type" value="Genomic_DNA"/>
</dbReference>
<dbReference type="InterPro" id="IPR011990">
    <property type="entry name" value="TPR-like_helical_dom_sf"/>
</dbReference>
<evidence type="ECO:0000313" key="5">
    <source>
        <dbReference type="EMBL" id="SDZ39830.1"/>
    </source>
</evidence>
<dbReference type="PANTHER" id="PTHR44688">
    <property type="entry name" value="DNA-BINDING TRANSCRIPTIONAL ACTIVATOR DEVR_DOSR"/>
    <property type="match status" value="1"/>
</dbReference>
<dbReference type="OrthoDB" id="9815744at2"/>
<dbReference type="Pfam" id="PF00196">
    <property type="entry name" value="GerE"/>
    <property type="match status" value="1"/>
</dbReference>
<keyword evidence="2" id="KW-0238">DNA-binding</keyword>
<evidence type="ECO:0000256" key="1">
    <source>
        <dbReference type="ARBA" id="ARBA00023015"/>
    </source>
</evidence>
<dbReference type="PRINTS" id="PR00038">
    <property type="entry name" value="HTHLUXR"/>
</dbReference>
<dbReference type="SUPFAM" id="SSF46894">
    <property type="entry name" value="C-terminal effector domain of the bipartite response regulators"/>
    <property type="match status" value="1"/>
</dbReference>
<dbReference type="PROSITE" id="PS50043">
    <property type="entry name" value="HTH_LUXR_2"/>
    <property type="match status" value="1"/>
</dbReference>
<dbReference type="AlphaFoldDB" id="A0A1H3SQ35"/>
<dbReference type="Gene3D" id="1.10.10.10">
    <property type="entry name" value="Winged helix-like DNA-binding domain superfamily/Winged helix DNA-binding domain"/>
    <property type="match status" value="1"/>
</dbReference>
<gene>
    <name evidence="5" type="ORF">SAMN05216554_3554</name>
</gene>
<sequence length="515" mass="57204">MTAGSDRSNGDLERLFQAVEERQWDTVTEGLRSMWGELYDNRPAELLALFSAMPEEEFDKAPRLRIAQEHLRNKVEGKPFSRAYRDILGSDEAADPIDRLAALTGQLAVARANGRHFESVRIAETAREYLRSLPIDAIPKLSNALPEFHFHWGVTFEQAGRTEEAVDEYIESFDWATSIGSRMTMTSAAGALAYLRALAGQDREAAAWLEKIPAPPSEGWWSAFATTKALLADALIKVDRLDRAGARAVLDTIDIAQSVDDVGEYYFVSALVTSSSSDAQQLLAGMDQLLGDLPRGEMRSPATSEYLSVARYLLLTELGRTAGALRMMESEQLTADAPLIRQIAVGLHVRRLIAVGNHAAGRRLSDPLKHVANSRPRVLVRALLVSAETDKLGRYPELLERAVELAHYNRHYSAFRMVLPQTRLDAAALFHELGDTEVSMRLKAASEPVVMPGADSLTRRERRVVELALRGLSNPQIAEHLAVSVNTVKTQMRSAYGKLRVSSREQLMQQLQFEE</sequence>
<keyword evidence="1" id="KW-0805">Transcription regulation</keyword>
<keyword evidence="3" id="KW-0804">Transcription</keyword>
<evidence type="ECO:0000256" key="3">
    <source>
        <dbReference type="ARBA" id="ARBA00023163"/>
    </source>
</evidence>
<protein>
    <submittedName>
        <fullName evidence="5">Regulatory protein, luxR family</fullName>
    </submittedName>
</protein>
<keyword evidence="6" id="KW-1185">Reference proteome</keyword>
<reference evidence="5 6" key="1">
    <citation type="submission" date="2016-10" db="EMBL/GenBank/DDBJ databases">
        <authorList>
            <person name="de Groot N.N."/>
        </authorList>
    </citation>
    <scope>NUCLEOTIDE SEQUENCE [LARGE SCALE GENOMIC DNA]</scope>
    <source>
        <strain evidence="5 6">CGMCC 4.3491</strain>
    </source>
</reference>
<dbReference type="Proteomes" id="UP000198891">
    <property type="component" value="Unassembled WGS sequence"/>
</dbReference>
<dbReference type="CDD" id="cd06170">
    <property type="entry name" value="LuxR_C_like"/>
    <property type="match status" value="1"/>
</dbReference>
<dbReference type="PROSITE" id="PS00622">
    <property type="entry name" value="HTH_LUXR_1"/>
    <property type="match status" value="1"/>
</dbReference>
<dbReference type="GO" id="GO:0006355">
    <property type="term" value="P:regulation of DNA-templated transcription"/>
    <property type="evidence" value="ECO:0007669"/>
    <property type="project" value="InterPro"/>
</dbReference>
<dbReference type="InterPro" id="IPR036388">
    <property type="entry name" value="WH-like_DNA-bd_sf"/>
</dbReference>